<evidence type="ECO:0000259" key="21">
    <source>
        <dbReference type="PROSITE" id="PS50110"/>
    </source>
</evidence>
<evidence type="ECO:0000256" key="17">
    <source>
        <dbReference type="PROSITE-ProRule" id="PRU00169"/>
    </source>
</evidence>
<dbReference type="FunFam" id="3.30.565.10:FF:000010">
    <property type="entry name" value="Sensor histidine kinase RcsC"/>
    <property type="match status" value="1"/>
</dbReference>
<evidence type="ECO:0000313" key="24">
    <source>
        <dbReference type="Proteomes" id="UP000324974"/>
    </source>
</evidence>
<dbReference type="PANTHER" id="PTHR45339">
    <property type="entry name" value="HYBRID SIGNAL TRANSDUCTION HISTIDINE KINASE J"/>
    <property type="match status" value="1"/>
</dbReference>
<dbReference type="GO" id="GO:0005524">
    <property type="term" value="F:ATP binding"/>
    <property type="evidence" value="ECO:0007669"/>
    <property type="project" value="UniProtKB-KW"/>
</dbReference>
<comment type="subcellular location">
    <subcellularLocation>
        <location evidence="2">Cell membrane</location>
        <topology evidence="2">Multi-pass membrane protein</topology>
    </subcellularLocation>
</comment>
<dbReference type="Pfam" id="PF02518">
    <property type="entry name" value="HATPase_c"/>
    <property type="match status" value="1"/>
</dbReference>
<dbReference type="Pfam" id="PF00512">
    <property type="entry name" value="HisKA"/>
    <property type="match status" value="1"/>
</dbReference>
<dbReference type="EC" id="2.7.13.3" evidence="3"/>
<feature type="domain" description="HPt" evidence="22">
    <location>
        <begin position="838"/>
        <end position="938"/>
    </location>
</feature>
<evidence type="ECO:0000256" key="6">
    <source>
        <dbReference type="ARBA" id="ARBA00022679"/>
    </source>
</evidence>
<dbReference type="PROSITE" id="PS50110">
    <property type="entry name" value="RESPONSE_REGULATORY"/>
    <property type="match status" value="2"/>
</dbReference>
<feature type="domain" description="Histidine kinase" evidence="20">
    <location>
        <begin position="311"/>
        <end position="532"/>
    </location>
</feature>
<feature type="transmembrane region" description="Helical" evidence="19">
    <location>
        <begin position="50"/>
        <end position="71"/>
    </location>
</feature>
<dbReference type="AlphaFoldDB" id="A0A5C1A4U3"/>
<feature type="domain" description="Response regulatory" evidence="21">
    <location>
        <begin position="551"/>
        <end position="672"/>
    </location>
</feature>
<evidence type="ECO:0000256" key="16">
    <source>
        <dbReference type="PROSITE-ProRule" id="PRU00110"/>
    </source>
</evidence>
<keyword evidence="12" id="KW-0902">Two-component regulatory system</keyword>
<evidence type="ECO:0000256" key="19">
    <source>
        <dbReference type="SAM" id="Phobius"/>
    </source>
</evidence>
<feature type="transmembrane region" description="Helical" evidence="19">
    <location>
        <begin position="20"/>
        <end position="38"/>
    </location>
</feature>
<evidence type="ECO:0000313" key="23">
    <source>
        <dbReference type="EMBL" id="QEL13353.1"/>
    </source>
</evidence>
<dbReference type="Pfam" id="PF01627">
    <property type="entry name" value="Hpt"/>
    <property type="match status" value="1"/>
</dbReference>
<accession>A0A5C1A4U3</accession>
<dbReference type="InterPro" id="IPR003594">
    <property type="entry name" value="HATPase_dom"/>
</dbReference>
<dbReference type="Pfam" id="PF00072">
    <property type="entry name" value="Response_reg"/>
    <property type="match status" value="2"/>
</dbReference>
<dbReference type="SUPFAM" id="SSF47384">
    <property type="entry name" value="Homodimeric domain of signal transducing histidine kinase"/>
    <property type="match status" value="1"/>
</dbReference>
<dbReference type="InterPro" id="IPR036097">
    <property type="entry name" value="HisK_dim/P_sf"/>
</dbReference>
<evidence type="ECO:0000259" key="22">
    <source>
        <dbReference type="PROSITE" id="PS50894"/>
    </source>
</evidence>
<feature type="region of interest" description="Disordered" evidence="18">
    <location>
        <begin position="932"/>
        <end position="951"/>
    </location>
</feature>
<dbReference type="GO" id="GO:0000155">
    <property type="term" value="F:phosphorelay sensor kinase activity"/>
    <property type="evidence" value="ECO:0007669"/>
    <property type="project" value="InterPro"/>
</dbReference>
<comment type="catalytic activity">
    <reaction evidence="1">
        <text>ATP + protein L-histidine = ADP + protein N-phospho-L-histidine.</text>
        <dbReference type="EC" id="2.7.13.3"/>
    </reaction>
</comment>
<dbReference type="Gene3D" id="1.10.287.130">
    <property type="match status" value="1"/>
</dbReference>
<dbReference type="InterPro" id="IPR036890">
    <property type="entry name" value="HATPase_C_sf"/>
</dbReference>
<keyword evidence="5 17" id="KW-0597">Phosphoprotein</keyword>
<feature type="modified residue" description="4-aspartylphosphate" evidence="17">
    <location>
        <position position="605"/>
    </location>
</feature>
<keyword evidence="9" id="KW-0418">Kinase</keyword>
<dbReference type="SMART" id="SM00388">
    <property type="entry name" value="HisKA"/>
    <property type="match status" value="1"/>
</dbReference>
<organism evidence="23 24">
    <name type="scientific">Limnoglobus roseus</name>
    <dbReference type="NCBI Taxonomy" id="2598579"/>
    <lineage>
        <taxon>Bacteria</taxon>
        <taxon>Pseudomonadati</taxon>
        <taxon>Planctomycetota</taxon>
        <taxon>Planctomycetia</taxon>
        <taxon>Gemmatales</taxon>
        <taxon>Gemmataceae</taxon>
        <taxon>Limnoglobus</taxon>
    </lineage>
</organism>
<evidence type="ECO:0000259" key="20">
    <source>
        <dbReference type="PROSITE" id="PS50109"/>
    </source>
</evidence>
<proteinExistence type="predicted"/>
<reference evidence="24" key="1">
    <citation type="submission" date="2019-08" db="EMBL/GenBank/DDBJ databases">
        <title>Limnoglobus roseus gen. nov., sp. nov., a novel freshwater planctomycete with a giant genome from the family Gemmataceae.</title>
        <authorList>
            <person name="Kulichevskaya I.S."/>
            <person name="Naumoff D.G."/>
            <person name="Miroshnikov K."/>
            <person name="Ivanova A."/>
            <person name="Philippov D.A."/>
            <person name="Hakobyan A."/>
            <person name="Rijpstra I.C."/>
            <person name="Sinninghe Damste J.S."/>
            <person name="Liesack W."/>
            <person name="Dedysh S.N."/>
        </authorList>
    </citation>
    <scope>NUCLEOTIDE SEQUENCE [LARGE SCALE GENOMIC DNA]</scope>
    <source>
        <strain evidence="24">PX52</strain>
    </source>
</reference>
<evidence type="ECO:0000256" key="7">
    <source>
        <dbReference type="ARBA" id="ARBA00022692"/>
    </source>
</evidence>
<dbReference type="CDD" id="cd00156">
    <property type="entry name" value="REC"/>
    <property type="match status" value="1"/>
</dbReference>
<evidence type="ECO:0000256" key="11">
    <source>
        <dbReference type="ARBA" id="ARBA00022989"/>
    </source>
</evidence>
<dbReference type="KEGG" id="lrs:PX52LOC_00207"/>
<evidence type="ECO:0000256" key="14">
    <source>
        <dbReference type="ARBA" id="ARBA00064003"/>
    </source>
</evidence>
<dbReference type="SMART" id="SM00448">
    <property type="entry name" value="REC"/>
    <property type="match status" value="2"/>
</dbReference>
<dbReference type="PROSITE" id="PS50894">
    <property type="entry name" value="HPT"/>
    <property type="match status" value="1"/>
</dbReference>
<dbReference type="FunFam" id="1.10.287.130:FF:000002">
    <property type="entry name" value="Two-component osmosensing histidine kinase"/>
    <property type="match status" value="1"/>
</dbReference>
<feature type="transmembrane region" description="Helical" evidence="19">
    <location>
        <begin position="83"/>
        <end position="104"/>
    </location>
</feature>
<feature type="transmembrane region" description="Helical" evidence="19">
    <location>
        <begin position="128"/>
        <end position="148"/>
    </location>
</feature>
<keyword evidence="8" id="KW-0547">Nucleotide-binding</keyword>
<dbReference type="InterPro" id="IPR011006">
    <property type="entry name" value="CheY-like_superfamily"/>
</dbReference>
<dbReference type="Gene3D" id="3.40.50.2300">
    <property type="match status" value="2"/>
</dbReference>
<evidence type="ECO:0000256" key="5">
    <source>
        <dbReference type="ARBA" id="ARBA00022553"/>
    </source>
</evidence>
<feature type="transmembrane region" description="Helical" evidence="19">
    <location>
        <begin position="188"/>
        <end position="207"/>
    </location>
</feature>
<dbReference type="Gene3D" id="1.20.120.160">
    <property type="entry name" value="HPT domain"/>
    <property type="match status" value="1"/>
</dbReference>
<dbReference type="InterPro" id="IPR036641">
    <property type="entry name" value="HPT_dom_sf"/>
</dbReference>
<dbReference type="InterPro" id="IPR001789">
    <property type="entry name" value="Sig_transdc_resp-reg_receiver"/>
</dbReference>
<keyword evidence="7 19" id="KW-0812">Transmembrane</keyword>
<dbReference type="InterPro" id="IPR008207">
    <property type="entry name" value="Sig_transdc_His_kin_Hpt_dom"/>
</dbReference>
<dbReference type="InterPro" id="IPR003661">
    <property type="entry name" value="HisK_dim/P_dom"/>
</dbReference>
<feature type="modified residue" description="Phosphohistidine" evidence="16">
    <location>
        <position position="877"/>
    </location>
</feature>
<evidence type="ECO:0000256" key="3">
    <source>
        <dbReference type="ARBA" id="ARBA00012438"/>
    </source>
</evidence>
<evidence type="ECO:0000256" key="13">
    <source>
        <dbReference type="ARBA" id="ARBA00023136"/>
    </source>
</evidence>
<keyword evidence="11 19" id="KW-1133">Transmembrane helix</keyword>
<evidence type="ECO:0000256" key="12">
    <source>
        <dbReference type="ARBA" id="ARBA00023012"/>
    </source>
</evidence>
<dbReference type="PANTHER" id="PTHR45339:SF1">
    <property type="entry name" value="HYBRID SIGNAL TRANSDUCTION HISTIDINE KINASE J"/>
    <property type="match status" value="1"/>
</dbReference>
<dbReference type="PROSITE" id="PS50109">
    <property type="entry name" value="HIS_KIN"/>
    <property type="match status" value="1"/>
</dbReference>
<keyword evidence="4" id="KW-1003">Cell membrane</keyword>
<keyword evidence="24" id="KW-1185">Reference proteome</keyword>
<dbReference type="SUPFAM" id="SSF47226">
    <property type="entry name" value="Histidine-containing phosphotransfer domain, HPT domain"/>
    <property type="match status" value="1"/>
</dbReference>
<evidence type="ECO:0000256" key="10">
    <source>
        <dbReference type="ARBA" id="ARBA00022840"/>
    </source>
</evidence>
<dbReference type="InterPro" id="IPR004358">
    <property type="entry name" value="Sig_transdc_His_kin-like_C"/>
</dbReference>
<evidence type="ECO:0000256" key="18">
    <source>
        <dbReference type="SAM" id="MobiDB-lite"/>
    </source>
</evidence>
<keyword evidence="6" id="KW-0808">Transferase</keyword>
<evidence type="ECO:0000256" key="4">
    <source>
        <dbReference type="ARBA" id="ARBA00022475"/>
    </source>
</evidence>
<dbReference type="SUPFAM" id="SSF52172">
    <property type="entry name" value="CheY-like"/>
    <property type="match status" value="2"/>
</dbReference>
<keyword evidence="10" id="KW-0067">ATP-binding</keyword>
<dbReference type="InterPro" id="IPR005467">
    <property type="entry name" value="His_kinase_dom"/>
</dbReference>
<dbReference type="CDD" id="cd16922">
    <property type="entry name" value="HATPase_EvgS-ArcB-TorS-like"/>
    <property type="match status" value="1"/>
</dbReference>
<comment type="subunit">
    <text evidence="14">At low DSF concentrations, interacts with RpfF.</text>
</comment>
<dbReference type="SMART" id="SM00387">
    <property type="entry name" value="HATPase_c"/>
    <property type="match status" value="1"/>
</dbReference>
<dbReference type="PRINTS" id="PR00344">
    <property type="entry name" value="BCTRLSENSOR"/>
</dbReference>
<sequence>MYDPLPPRWIRRYRIVSRAASLTAVAVSVIVLLGWTFNVDALKTVFLGKIAMNPGGTALGFLLAGTSLGLLCTGRPAGARHRMAILCAAGALVLGAFRLVGYSFGWDFGPDRILFAERLAAYDIPNRMAPNTAVGLVIIGLALLLLDVQNDRRFRPAQPLALAVALIALLVLIGYAYSAAGLTGVQSFIPMAWITAIVFAALSVGVLSARPDTGLMAVVTAGGAGGIMARRLLPAAVLVPAGLGWVRLFAEDQALIEPVTGLSLFVLSNIVVFSSLIWWSAASLNRSDAALQRAKAGAEAANTAKGEFLANMSHEIRTPMNGIIGMTELALDTDLNPDQREFMTTVKMSAHALLSLLNDILDFSKIESGKLELDPVPFGLRDALGDTMKTLAHRAATKGLELACRVEPDVPDRLVGDAGRVRQIVVNLVGNAIKFTERGEVVVSVGVVWRSATEAVLQFSVRDTGIGIPAEKLGRLFKAFSQADTSTTRKYGGTGLGLAISQRLAEMTGGRTWVESTVGEGSTFHFTTRLGLQTGPAPAPVTSTVALKDLPVLVVDDNATNRRILQELLTIWGMKPTVVDGGAAALNTLRHAAEVGETFAIVLLDYMMPGMDGFTLAGEIKQHPELTHASLVMLSSATGPRERDRCREVGIAAYLSKPIKQSELLDALVTSLGGVPADPPTPNPAPARTSGRHLRILLAEDNAVNQTLAVRVLKKWGHTVVVANNGREAVDALFGEGAAFDVVLMDVQMPEMDGFEATAAIRDRERTTGTHMPVVAMTAHAMKGDRERCLEAGMDGYVTKPLRPEELFATLEGLDTGIAIPAPPAYDTVGALERTGGDKDLLKELAGLFLDEVPTLMGQINEGIANRDGPGLRMAAHTLKGSAGTFAAAETCDAAWRLEQAGRDEVWADTAAAWVALEAAVGRLVPALQELTGTAEATPAGRPDSRNSPGP</sequence>
<dbReference type="SUPFAM" id="SSF55874">
    <property type="entry name" value="ATPase domain of HSP90 chaperone/DNA topoisomerase II/histidine kinase"/>
    <property type="match status" value="1"/>
</dbReference>
<dbReference type="Gene3D" id="3.30.565.10">
    <property type="entry name" value="Histidine kinase-like ATPase, C-terminal domain"/>
    <property type="match status" value="1"/>
</dbReference>
<feature type="modified residue" description="4-aspartylphosphate" evidence="17">
    <location>
        <position position="746"/>
    </location>
</feature>
<dbReference type="SMART" id="SM00073">
    <property type="entry name" value="HPT"/>
    <property type="match status" value="1"/>
</dbReference>
<evidence type="ECO:0000256" key="9">
    <source>
        <dbReference type="ARBA" id="ARBA00022777"/>
    </source>
</evidence>
<name>A0A5C1A4U3_9BACT</name>
<protein>
    <recommendedName>
        <fullName evidence="15">Sensory/regulatory protein RpfC</fullName>
        <ecNumber evidence="3">2.7.13.3</ecNumber>
    </recommendedName>
</protein>
<feature type="domain" description="Response regulatory" evidence="21">
    <location>
        <begin position="695"/>
        <end position="815"/>
    </location>
</feature>
<dbReference type="CDD" id="cd00082">
    <property type="entry name" value="HisKA"/>
    <property type="match status" value="1"/>
</dbReference>
<keyword evidence="13 19" id="KW-0472">Membrane</keyword>
<feature type="transmembrane region" description="Helical" evidence="19">
    <location>
        <begin position="160"/>
        <end position="182"/>
    </location>
</feature>
<feature type="transmembrane region" description="Helical" evidence="19">
    <location>
        <begin position="262"/>
        <end position="284"/>
    </location>
</feature>
<dbReference type="CDD" id="cd17546">
    <property type="entry name" value="REC_hyHK_CKI1_RcsC-like"/>
    <property type="match status" value="1"/>
</dbReference>
<evidence type="ECO:0000256" key="15">
    <source>
        <dbReference type="ARBA" id="ARBA00068150"/>
    </source>
</evidence>
<dbReference type="CDD" id="cd00088">
    <property type="entry name" value="HPT"/>
    <property type="match status" value="1"/>
</dbReference>
<evidence type="ECO:0000256" key="8">
    <source>
        <dbReference type="ARBA" id="ARBA00022741"/>
    </source>
</evidence>
<dbReference type="EMBL" id="CP042425">
    <property type="protein sequence ID" value="QEL13353.1"/>
    <property type="molecule type" value="Genomic_DNA"/>
</dbReference>
<gene>
    <name evidence="23" type="ORF">PX52LOC_00207</name>
</gene>
<dbReference type="GO" id="GO:0005886">
    <property type="term" value="C:plasma membrane"/>
    <property type="evidence" value="ECO:0007669"/>
    <property type="project" value="UniProtKB-SubCell"/>
</dbReference>
<evidence type="ECO:0000256" key="2">
    <source>
        <dbReference type="ARBA" id="ARBA00004651"/>
    </source>
</evidence>
<evidence type="ECO:0000256" key="1">
    <source>
        <dbReference type="ARBA" id="ARBA00000085"/>
    </source>
</evidence>
<dbReference type="Proteomes" id="UP000324974">
    <property type="component" value="Chromosome"/>
</dbReference>